<evidence type="ECO:0000313" key="6">
    <source>
        <dbReference type="Proteomes" id="UP001500221"/>
    </source>
</evidence>
<keyword evidence="6" id="KW-1185">Reference proteome</keyword>
<proteinExistence type="predicted"/>
<keyword evidence="3" id="KW-0732">Signal</keyword>
<feature type="region of interest" description="Disordered" evidence="1">
    <location>
        <begin position="22"/>
        <end position="61"/>
    </location>
</feature>
<sequence length="236" mass="25298">MAVAAATALVLLLAVWAASTGPGDPLPGEGVQPARVTPSETEQTSAPVEVDEGGEEPDDEGSLNTLMSIVLGVIGAAMLASVLWLLLAVRPQLRRERRRRARTQQDHTLGADDADVVRAVGAALADDAEEQLRALEEGSPRNGIVACWHRFEVRAAAVGVAREPWETSSEFTMRLLDLVAADDRAVGRLALRYREARFSDHPVTEADRGEARDALTVVQEGLRARPSGRVAGERTP</sequence>
<feature type="chain" id="PRO_5046376156" description="Protein-glutamine gamma-glutamyltransferase-like C-terminal domain-containing protein" evidence="3">
    <location>
        <begin position="18"/>
        <end position="236"/>
    </location>
</feature>
<feature type="compositionally biased region" description="Acidic residues" evidence="1">
    <location>
        <begin position="49"/>
        <end position="61"/>
    </location>
</feature>
<gene>
    <name evidence="5" type="ORF">GCM10023340_44610</name>
</gene>
<evidence type="ECO:0000256" key="2">
    <source>
        <dbReference type="SAM" id="Phobius"/>
    </source>
</evidence>
<reference evidence="6" key="1">
    <citation type="journal article" date="2019" name="Int. J. Syst. Evol. Microbiol.">
        <title>The Global Catalogue of Microorganisms (GCM) 10K type strain sequencing project: providing services to taxonomists for standard genome sequencing and annotation.</title>
        <authorList>
            <consortium name="The Broad Institute Genomics Platform"/>
            <consortium name="The Broad Institute Genome Sequencing Center for Infectious Disease"/>
            <person name="Wu L."/>
            <person name="Ma J."/>
        </authorList>
    </citation>
    <scope>NUCLEOTIDE SEQUENCE [LARGE SCALE GENOMIC DNA]</scope>
    <source>
        <strain evidence="6">JCM 18459</strain>
    </source>
</reference>
<name>A0ABP9Q4H6_9ACTN</name>
<evidence type="ECO:0000313" key="5">
    <source>
        <dbReference type="EMBL" id="GAA5156511.1"/>
    </source>
</evidence>
<organism evidence="5 6">
    <name type="scientific">Nocardioides marinquilinus</name>
    <dbReference type="NCBI Taxonomy" id="1210400"/>
    <lineage>
        <taxon>Bacteria</taxon>
        <taxon>Bacillati</taxon>
        <taxon>Actinomycetota</taxon>
        <taxon>Actinomycetes</taxon>
        <taxon>Propionibacteriales</taxon>
        <taxon>Nocardioidaceae</taxon>
        <taxon>Nocardioides</taxon>
    </lineage>
</organism>
<keyword evidence="2" id="KW-1133">Transmembrane helix</keyword>
<dbReference type="Pfam" id="PF13559">
    <property type="entry name" value="DUF4129"/>
    <property type="match status" value="1"/>
</dbReference>
<evidence type="ECO:0000256" key="1">
    <source>
        <dbReference type="SAM" id="MobiDB-lite"/>
    </source>
</evidence>
<dbReference type="Proteomes" id="UP001500221">
    <property type="component" value="Unassembled WGS sequence"/>
</dbReference>
<dbReference type="InterPro" id="IPR025403">
    <property type="entry name" value="TgpA-like_C"/>
</dbReference>
<evidence type="ECO:0000259" key="4">
    <source>
        <dbReference type="Pfam" id="PF13559"/>
    </source>
</evidence>
<dbReference type="EMBL" id="BAABKG010000007">
    <property type="protein sequence ID" value="GAA5156511.1"/>
    <property type="molecule type" value="Genomic_DNA"/>
</dbReference>
<accession>A0ABP9Q4H6</accession>
<feature type="signal peptide" evidence="3">
    <location>
        <begin position="1"/>
        <end position="17"/>
    </location>
</feature>
<evidence type="ECO:0000256" key="3">
    <source>
        <dbReference type="SAM" id="SignalP"/>
    </source>
</evidence>
<comment type="caution">
    <text evidence="5">The sequence shown here is derived from an EMBL/GenBank/DDBJ whole genome shotgun (WGS) entry which is preliminary data.</text>
</comment>
<feature type="transmembrane region" description="Helical" evidence="2">
    <location>
        <begin position="66"/>
        <end position="89"/>
    </location>
</feature>
<keyword evidence="2" id="KW-0472">Membrane</keyword>
<protein>
    <recommendedName>
        <fullName evidence="4">Protein-glutamine gamma-glutamyltransferase-like C-terminal domain-containing protein</fullName>
    </recommendedName>
</protein>
<keyword evidence="2" id="KW-0812">Transmembrane</keyword>
<feature type="domain" description="Protein-glutamine gamma-glutamyltransferase-like C-terminal" evidence="4">
    <location>
        <begin position="147"/>
        <end position="215"/>
    </location>
</feature>